<dbReference type="Proteomes" id="UP000295270">
    <property type="component" value="Unassembled WGS sequence"/>
</dbReference>
<evidence type="ECO:0000313" key="1">
    <source>
        <dbReference type="EMBL" id="TCN61098.1"/>
    </source>
</evidence>
<dbReference type="EMBL" id="SLWA01000001">
    <property type="protein sequence ID" value="TCN61098.1"/>
    <property type="molecule type" value="Genomic_DNA"/>
</dbReference>
<evidence type="ECO:0000313" key="2">
    <source>
        <dbReference type="Proteomes" id="UP000295270"/>
    </source>
</evidence>
<accession>A0ABY2B6U6</accession>
<gene>
    <name evidence="1" type="ORF">EV142_101685</name>
</gene>
<keyword evidence="2" id="KW-1185">Reference proteome</keyword>
<name>A0ABY2B6U6_9FLAO</name>
<proteinExistence type="predicted"/>
<organism evidence="1 2">
    <name type="scientific">Flavobacterium circumlabens</name>
    <dbReference type="NCBI Taxonomy" id="2133765"/>
    <lineage>
        <taxon>Bacteria</taxon>
        <taxon>Pseudomonadati</taxon>
        <taxon>Bacteroidota</taxon>
        <taxon>Flavobacteriia</taxon>
        <taxon>Flavobacteriales</taxon>
        <taxon>Flavobacteriaceae</taxon>
        <taxon>Flavobacterium</taxon>
    </lineage>
</organism>
<comment type="caution">
    <text evidence="1">The sequence shown here is derived from an EMBL/GenBank/DDBJ whole genome shotgun (WGS) entry which is preliminary data.</text>
</comment>
<reference evidence="1 2" key="1">
    <citation type="journal article" date="2015" name="Stand. Genomic Sci.">
        <title>Genomic Encyclopedia of Bacterial and Archaeal Type Strains, Phase III: the genomes of soil and plant-associated and newly described type strains.</title>
        <authorList>
            <person name="Whitman W.B."/>
            <person name="Woyke T."/>
            <person name="Klenk H.P."/>
            <person name="Zhou Y."/>
            <person name="Lilburn T.G."/>
            <person name="Beck B.J."/>
            <person name="De Vos P."/>
            <person name="Vandamme P."/>
            <person name="Eisen J.A."/>
            <person name="Garrity G."/>
            <person name="Hugenholtz P."/>
            <person name="Kyrpides N.C."/>
        </authorList>
    </citation>
    <scope>NUCLEOTIDE SEQUENCE [LARGE SCALE GENOMIC DNA]</scope>
    <source>
        <strain evidence="1 2">P5626</strain>
    </source>
</reference>
<sequence>MDVNFALKDAFLTLFLNRECFKCETYINKL</sequence>
<protein>
    <submittedName>
        <fullName evidence="1">Uncharacterized protein</fullName>
    </submittedName>
</protein>